<keyword evidence="9" id="KW-1185">Reference proteome</keyword>
<evidence type="ECO:0000256" key="6">
    <source>
        <dbReference type="PROSITE-ProRule" id="PRU00169"/>
    </source>
</evidence>
<proteinExistence type="predicted"/>
<dbReference type="AlphaFoldDB" id="A0A2V4BZL8"/>
<dbReference type="Proteomes" id="UP000247681">
    <property type="component" value="Unassembled WGS sequence"/>
</dbReference>
<organism evidence="8 9">
    <name type="scientific">Flavobacterium hydrophilum</name>
    <dbReference type="NCBI Taxonomy" id="2211445"/>
    <lineage>
        <taxon>Bacteria</taxon>
        <taxon>Pseudomonadati</taxon>
        <taxon>Bacteroidota</taxon>
        <taxon>Flavobacteriia</taxon>
        <taxon>Flavobacteriales</taxon>
        <taxon>Flavobacteriaceae</taxon>
        <taxon>Flavobacterium</taxon>
    </lineage>
</organism>
<dbReference type="InterPro" id="IPR011006">
    <property type="entry name" value="CheY-like_superfamily"/>
</dbReference>
<evidence type="ECO:0000256" key="1">
    <source>
        <dbReference type="ARBA" id="ARBA00022553"/>
    </source>
</evidence>
<protein>
    <submittedName>
        <fullName evidence="8">Response regulator</fullName>
    </submittedName>
</protein>
<dbReference type="OrthoDB" id="9789181at2"/>
<sequence>MKIVLSEDNEILRKSLSFFLTSKGFTVDQFSDGQEALEAIKENTYDLILTDINMPGISGMEITQYVRQNISSDIPIIIFTSSGVEQTELDSFDIGANEFIAKPISPAVLLIRINKLLNIRS</sequence>
<dbReference type="Gene3D" id="3.40.50.2300">
    <property type="match status" value="1"/>
</dbReference>
<dbReference type="SMART" id="SM00448">
    <property type="entry name" value="REC"/>
    <property type="match status" value="1"/>
</dbReference>
<comment type="caution">
    <text evidence="8">The sequence shown here is derived from an EMBL/GenBank/DDBJ whole genome shotgun (WGS) entry which is preliminary data.</text>
</comment>
<feature type="modified residue" description="4-aspartylphosphate" evidence="6">
    <location>
        <position position="51"/>
    </location>
</feature>
<keyword evidence="5" id="KW-0804">Transcription</keyword>
<dbReference type="PANTHER" id="PTHR48111:SF21">
    <property type="entry name" value="DNA-BINDING DUAL MASTER TRANSCRIPTIONAL REGULATOR RPAA"/>
    <property type="match status" value="1"/>
</dbReference>
<dbReference type="EMBL" id="QJHL01000007">
    <property type="protein sequence ID" value="PXY43303.1"/>
    <property type="molecule type" value="Genomic_DNA"/>
</dbReference>
<evidence type="ECO:0000256" key="3">
    <source>
        <dbReference type="ARBA" id="ARBA00023015"/>
    </source>
</evidence>
<evidence type="ECO:0000256" key="2">
    <source>
        <dbReference type="ARBA" id="ARBA00023012"/>
    </source>
</evidence>
<dbReference type="Pfam" id="PF00072">
    <property type="entry name" value="Response_reg"/>
    <property type="match status" value="1"/>
</dbReference>
<dbReference type="SUPFAM" id="SSF52172">
    <property type="entry name" value="CheY-like"/>
    <property type="match status" value="1"/>
</dbReference>
<name>A0A2V4BZL8_9FLAO</name>
<dbReference type="InterPro" id="IPR001789">
    <property type="entry name" value="Sig_transdc_resp-reg_receiver"/>
</dbReference>
<dbReference type="GO" id="GO:0032993">
    <property type="term" value="C:protein-DNA complex"/>
    <property type="evidence" value="ECO:0007669"/>
    <property type="project" value="TreeGrafter"/>
</dbReference>
<gene>
    <name evidence="8" type="ORF">DMB68_21745</name>
</gene>
<feature type="domain" description="Response regulatory" evidence="7">
    <location>
        <begin position="2"/>
        <end position="117"/>
    </location>
</feature>
<dbReference type="PROSITE" id="PS50110">
    <property type="entry name" value="RESPONSE_REGULATORY"/>
    <property type="match status" value="1"/>
</dbReference>
<dbReference type="RefSeq" id="WP_110348724.1">
    <property type="nucleotide sequence ID" value="NZ_QJHL01000007.1"/>
</dbReference>
<dbReference type="PANTHER" id="PTHR48111">
    <property type="entry name" value="REGULATOR OF RPOS"/>
    <property type="match status" value="1"/>
</dbReference>
<accession>A0A2V4BZL8</accession>
<evidence type="ECO:0000313" key="9">
    <source>
        <dbReference type="Proteomes" id="UP000247681"/>
    </source>
</evidence>
<dbReference type="GO" id="GO:0000976">
    <property type="term" value="F:transcription cis-regulatory region binding"/>
    <property type="evidence" value="ECO:0007669"/>
    <property type="project" value="TreeGrafter"/>
</dbReference>
<dbReference type="CDD" id="cd17574">
    <property type="entry name" value="REC_OmpR"/>
    <property type="match status" value="1"/>
</dbReference>
<evidence type="ECO:0000256" key="5">
    <source>
        <dbReference type="ARBA" id="ARBA00023163"/>
    </source>
</evidence>
<keyword evidence="1 6" id="KW-0597">Phosphoprotein</keyword>
<dbReference type="InterPro" id="IPR039420">
    <property type="entry name" value="WalR-like"/>
</dbReference>
<evidence type="ECO:0000259" key="7">
    <source>
        <dbReference type="PROSITE" id="PS50110"/>
    </source>
</evidence>
<dbReference type="GO" id="GO:0005829">
    <property type="term" value="C:cytosol"/>
    <property type="evidence" value="ECO:0007669"/>
    <property type="project" value="TreeGrafter"/>
</dbReference>
<keyword evidence="2" id="KW-0902">Two-component regulatory system</keyword>
<dbReference type="GO" id="GO:0006355">
    <property type="term" value="P:regulation of DNA-templated transcription"/>
    <property type="evidence" value="ECO:0007669"/>
    <property type="project" value="TreeGrafter"/>
</dbReference>
<keyword evidence="3" id="KW-0805">Transcription regulation</keyword>
<evidence type="ECO:0000256" key="4">
    <source>
        <dbReference type="ARBA" id="ARBA00023125"/>
    </source>
</evidence>
<reference evidence="8 9" key="1">
    <citation type="submission" date="2018-05" db="EMBL/GenBank/DDBJ databases">
        <title>Flavobacterium sp. strain IMCC34758, incomplete genome.</title>
        <authorList>
            <person name="Joung Y."/>
        </authorList>
    </citation>
    <scope>NUCLEOTIDE SEQUENCE [LARGE SCALE GENOMIC DNA]</scope>
    <source>
        <strain evidence="8 9">IMCC34758</strain>
    </source>
</reference>
<evidence type="ECO:0000313" key="8">
    <source>
        <dbReference type="EMBL" id="PXY43303.1"/>
    </source>
</evidence>
<dbReference type="GO" id="GO:0000156">
    <property type="term" value="F:phosphorelay response regulator activity"/>
    <property type="evidence" value="ECO:0007669"/>
    <property type="project" value="TreeGrafter"/>
</dbReference>
<keyword evidence="4" id="KW-0238">DNA-binding</keyword>